<accession>A0A0S4LIC1</accession>
<dbReference type="Proteomes" id="UP000199032">
    <property type="component" value="Unassembled WGS sequence"/>
</dbReference>
<protein>
    <submittedName>
        <fullName evidence="4">Uncharacterized protein</fullName>
    </submittedName>
</protein>
<gene>
    <name evidence="4" type="ORF">COMA1_30064</name>
</gene>
<name>A0A0S4LIC1_9BACT</name>
<evidence type="ECO:0000256" key="3">
    <source>
        <dbReference type="SAM" id="Phobius"/>
    </source>
</evidence>
<keyword evidence="3" id="KW-1133">Transmembrane helix</keyword>
<dbReference type="STRING" id="1742972.COMA1_30064"/>
<dbReference type="SMART" id="SM00028">
    <property type="entry name" value="TPR"/>
    <property type="match status" value="3"/>
</dbReference>
<keyword evidence="3" id="KW-0472">Membrane</keyword>
<dbReference type="Gene3D" id="1.25.40.10">
    <property type="entry name" value="Tetratricopeptide repeat domain"/>
    <property type="match status" value="1"/>
</dbReference>
<organism evidence="4 5">
    <name type="scientific">Candidatus Nitrospira nitrosa</name>
    <dbReference type="NCBI Taxonomy" id="1742972"/>
    <lineage>
        <taxon>Bacteria</taxon>
        <taxon>Pseudomonadati</taxon>
        <taxon>Nitrospirota</taxon>
        <taxon>Nitrospiria</taxon>
        <taxon>Nitrospirales</taxon>
        <taxon>Nitrospiraceae</taxon>
        <taxon>Nitrospira</taxon>
    </lineage>
</organism>
<dbReference type="AlphaFoldDB" id="A0A0S4LIC1"/>
<dbReference type="Pfam" id="PF13181">
    <property type="entry name" value="TPR_8"/>
    <property type="match status" value="1"/>
</dbReference>
<feature type="transmembrane region" description="Helical" evidence="3">
    <location>
        <begin position="35"/>
        <end position="57"/>
    </location>
</feature>
<evidence type="ECO:0000313" key="4">
    <source>
        <dbReference type="EMBL" id="CUS36458.1"/>
    </source>
</evidence>
<dbReference type="InterPro" id="IPR011990">
    <property type="entry name" value="TPR-like_helical_dom_sf"/>
</dbReference>
<dbReference type="RefSeq" id="WP_090749006.1">
    <property type="nucleotide sequence ID" value="NZ_CZQA01000009.1"/>
</dbReference>
<dbReference type="EMBL" id="CZQA01000009">
    <property type="protein sequence ID" value="CUS36458.1"/>
    <property type="molecule type" value="Genomic_DNA"/>
</dbReference>
<dbReference type="OrthoDB" id="9783568at2"/>
<sequence length="258" mass="28951">MTYRIKVPPRTLPVGEEQLVSGLEHWLIGLKSYRWSLIVGFVLLLLMGMGLWGLFWYEEQNASKAQELEREATLRLFTRTSNDPQKTATNLNEAIALYKRVLDEYPRTPTAPLVQFSLGNAYLQSNNVDSAIDAYQRFTSTYASNTSLLGLVYQKLGYAYLLKKDLDQAAKAYSSIIDMPGAMNRDYALFEVARLEENRSKPDEALKHYQELMKTYPNSPLTSEAAVRVKVIEAKKNPEPSPAAAAPAAPTPSKPTKP</sequence>
<dbReference type="Pfam" id="PF13174">
    <property type="entry name" value="TPR_6"/>
    <property type="match status" value="1"/>
</dbReference>
<evidence type="ECO:0000256" key="2">
    <source>
        <dbReference type="SAM" id="MobiDB-lite"/>
    </source>
</evidence>
<proteinExistence type="predicted"/>
<reference evidence="4 5" key="1">
    <citation type="submission" date="2015-10" db="EMBL/GenBank/DDBJ databases">
        <authorList>
            <person name="Gilbert D.G."/>
        </authorList>
    </citation>
    <scope>NUCLEOTIDE SEQUENCE [LARGE SCALE GENOMIC DNA]</scope>
    <source>
        <strain evidence="4">COMA1</strain>
    </source>
</reference>
<dbReference type="PROSITE" id="PS50005">
    <property type="entry name" value="TPR"/>
    <property type="match status" value="1"/>
</dbReference>
<feature type="region of interest" description="Disordered" evidence="2">
    <location>
        <begin position="232"/>
        <end position="258"/>
    </location>
</feature>
<keyword evidence="1" id="KW-0802">TPR repeat</keyword>
<keyword evidence="3" id="KW-0812">Transmembrane</keyword>
<evidence type="ECO:0000256" key="1">
    <source>
        <dbReference type="PROSITE-ProRule" id="PRU00339"/>
    </source>
</evidence>
<feature type="repeat" description="TPR" evidence="1">
    <location>
        <begin position="112"/>
        <end position="145"/>
    </location>
</feature>
<evidence type="ECO:0000313" key="5">
    <source>
        <dbReference type="Proteomes" id="UP000199032"/>
    </source>
</evidence>
<dbReference type="SUPFAM" id="SSF48452">
    <property type="entry name" value="TPR-like"/>
    <property type="match status" value="1"/>
</dbReference>
<dbReference type="InterPro" id="IPR019734">
    <property type="entry name" value="TPR_rpt"/>
</dbReference>
<keyword evidence="5" id="KW-1185">Reference proteome</keyword>
<dbReference type="Pfam" id="PF13432">
    <property type="entry name" value="TPR_16"/>
    <property type="match status" value="1"/>
</dbReference>
<feature type="compositionally biased region" description="Pro residues" evidence="2">
    <location>
        <begin position="249"/>
        <end position="258"/>
    </location>
</feature>